<accession>A0AAD9JKA3</accession>
<gene>
    <name evidence="1" type="ORF">NP493_2208g00001</name>
</gene>
<proteinExistence type="predicted"/>
<dbReference type="EMBL" id="JAODUO010002202">
    <property type="protein sequence ID" value="KAK2154266.1"/>
    <property type="molecule type" value="Genomic_DNA"/>
</dbReference>
<evidence type="ECO:0000313" key="2">
    <source>
        <dbReference type="Proteomes" id="UP001209878"/>
    </source>
</evidence>
<dbReference type="AlphaFoldDB" id="A0AAD9JKA3"/>
<name>A0AAD9JKA3_RIDPI</name>
<keyword evidence="2" id="KW-1185">Reference proteome</keyword>
<protein>
    <submittedName>
        <fullName evidence="1">Uncharacterized protein</fullName>
    </submittedName>
</protein>
<reference evidence="1" key="1">
    <citation type="journal article" date="2023" name="Mol. Biol. Evol.">
        <title>Third-Generation Sequencing Reveals the Adaptive Role of the Epigenome in Three Deep-Sea Polychaetes.</title>
        <authorList>
            <person name="Perez M."/>
            <person name="Aroh O."/>
            <person name="Sun Y."/>
            <person name="Lan Y."/>
            <person name="Juniper S.K."/>
            <person name="Young C.R."/>
            <person name="Angers B."/>
            <person name="Qian P.Y."/>
        </authorList>
    </citation>
    <scope>NUCLEOTIDE SEQUENCE</scope>
    <source>
        <strain evidence="1">R07B-5</strain>
    </source>
</reference>
<sequence>MNETCTDRSVRWFSAQSSCQTGRALLPPSVSQLPLLRCYSRTNCKSPTIPHHQMSTASQSSLRDSFWCCLTPANTY</sequence>
<dbReference type="Proteomes" id="UP001209878">
    <property type="component" value="Unassembled WGS sequence"/>
</dbReference>
<organism evidence="1 2">
    <name type="scientific">Ridgeia piscesae</name>
    <name type="common">Tubeworm</name>
    <dbReference type="NCBI Taxonomy" id="27915"/>
    <lineage>
        <taxon>Eukaryota</taxon>
        <taxon>Metazoa</taxon>
        <taxon>Spiralia</taxon>
        <taxon>Lophotrochozoa</taxon>
        <taxon>Annelida</taxon>
        <taxon>Polychaeta</taxon>
        <taxon>Sedentaria</taxon>
        <taxon>Canalipalpata</taxon>
        <taxon>Sabellida</taxon>
        <taxon>Siboglinidae</taxon>
        <taxon>Ridgeia</taxon>
    </lineage>
</organism>
<comment type="caution">
    <text evidence="1">The sequence shown here is derived from an EMBL/GenBank/DDBJ whole genome shotgun (WGS) entry which is preliminary data.</text>
</comment>
<evidence type="ECO:0000313" key="1">
    <source>
        <dbReference type="EMBL" id="KAK2154266.1"/>
    </source>
</evidence>